<evidence type="ECO:0000256" key="5">
    <source>
        <dbReference type="ARBA" id="ARBA00022989"/>
    </source>
</evidence>
<dbReference type="InterPro" id="IPR052518">
    <property type="entry name" value="CHR_Transporter"/>
</dbReference>
<evidence type="ECO:0000256" key="6">
    <source>
        <dbReference type="ARBA" id="ARBA00023136"/>
    </source>
</evidence>
<dbReference type="InterPro" id="IPR003370">
    <property type="entry name" value="Chromate_transpt"/>
</dbReference>
<dbReference type="PANTHER" id="PTHR43663:SF1">
    <property type="entry name" value="CHROMATE TRANSPORTER"/>
    <property type="match status" value="1"/>
</dbReference>
<proteinExistence type="inferred from homology"/>
<gene>
    <name evidence="8" type="ORF">SDC9_153355</name>
</gene>
<dbReference type="PANTHER" id="PTHR43663">
    <property type="entry name" value="CHROMATE TRANSPORT PROTEIN-RELATED"/>
    <property type="match status" value="1"/>
</dbReference>
<evidence type="ECO:0000256" key="1">
    <source>
        <dbReference type="ARBA" id="ARBA00004651"/>
    </source>
</evidence>
<feature type="transmembrane region" description="Helical" evidence="7">
    <location>
        <begin position="75"/>
        <end position="97"/>
    </location>
</feature>
<feature type="transmembrane region" description="Helical" evidence="7">
    <location>
        <begin position="170"/>
        <end position="188"/>
    </location>
</feature>
<evidence type="ECO:0000256" key="7">
    <source>
        <dbReference type="SAM" id="Phobius"/>
    </source>
</evidence>
<dbReference type="AlphaFoldDB" id="A0A645EXB3"/>
<evidence type="ECO:0000313" key="8">
    <source>
        <dbReference type="EMBL" id="MPN06100.1"/>
    </source>
</evidence>
<evidence type="ECO:0000256" key="3">
    <source>
        <dbReference type="ARBA" id="ARBA00022475"/>
    </source>
</evidence>
<feature type="transmembrane region" description="Helical" evidence="7">
    <location>
        <begin position="12"/>
        <end position="32"/>
    </location>
</feature>
<keyword evidence="4 7" id="KW-0812">Transmembrane</keyword>
<dbReference type="Pfam" id="PF02417">
    <property type="entry name" value="Chromate_transp"/>
    <property type="match status" value="1"/>
</dbReference>
<dbReference type="EMBL" id="VSSQ01051992">
    <property type="protein sequence ID" value="MPN06100.1"/>
    <property type="molecule type" value="Genomic_DNA"/>
</dbReference>
<keyword evidence="6 7" id="KW-0472">Membrane</keyword>
<keyword evidence="3" id="KW-1003">Cell membrane</keyword>
<accession>A0A645EXB3</accession>
<comment type="similarity">
    <text evidence="2">Belongs to the chromate ion transporter (CHR) (TC 2.A.51) family.</text>
</comment>
<evidence type="ECO:0008006" key="9">
    <source>
        <dbReference type="Google" id="ProtNLM"/>
    </source>
</evidence>
<dbReference type="GO" id="GO:0005886">
    <property type="term" value="C:plasma membrane"/>
    <property type="evidence" value="ECO:0007669"/>
    <property type="project" value="UniProtKB-SubCell"/>
</dbReference>
<protein>
    <recommendedName>
        <fullName evidence="9">Chromate transport protein</fullName>
    </recommendedName>
</protein>
<feature type="transmembrane region" description="Helical" evidence="7">
    <location>
        <begin position="147"/>
        <end position="164"/>
    </location>
</feature>
<comment type="subcellular location">
    <subcellularLocation>
        <location evidence="1">Cell membrane</location>
        <topology evidence="1">Multi-pass membrane protein</topology>
    </subcellularLocation>
</comment>
<evidence type="ECO:0000256" key="2">
    <source>
        <dbReference type="ARBA" id="ARBA00005262"/>
    </source>
</evidence>
<name>A0A645EXB3_9ZZZZ</name>
<keyword evidence="5 7" id="KW-1133">Transmembrane helix</keyword>
<reference evidence="8" key="1">
    <citation type="submission" date="2019-08" db="EMBL/GenBank/DDBJ databases">
        <authorList>
            <person name="Kucharzyk K."/>
            <person name="Murdoch R.W."/>
            <person name="Higgins S."/>
            <person name="Loffler F."/>
        </authorList>
    </citation>
    <scope>NUCLEOTIDE SEQUENCE</scope>
</reference>
<sequence>MTLLLRLFYEFFKVGLFAVSGGLATLPFLYSLSARSGWFTPTDIADMIAVAGSTPGAIGVNMATFAGYMSAGISGAAVATAGLVLPSIIVILLIANLLDNFQERPVVKDAFYGLRPASIALIAASGMNVVAVTLLDLEKFKATGGPADLFAWKAILLGLILFAAQKRLKWSPVVFIAISAAVGVIFNFSA</sequence>
<evidence type="ECO:0000256" key="4">
    <source>
        <dbReference type="ARBA" id="ARBA00022692"/>
    </source>
</evidence>
<feature type="transmembrane region" description="Helical" evidence="7">
    <location>
        <begin position="44"/>
        <end position="68"/>
    </location>
</feature>
<feature type="transmembrane region" description="Helical" evidence="7">
    <location>
        <begin position="117"/>
        <end position="135"/>
    </location>
</feature>
<comment type="caution">
    <text evidence="8">The sequence shown here is derived from an EMBL/GenBank/DDBJ whole genome shotgun (WGS) entry which is preliminary data.</text>
</comment>
<dbReference type="GO" id="GO:0015109">
    <property type="term" value="F:chromate transmembrane transporter activity"/>
    <property type="evidence" value="ECO:0007669"/>
    <property type="project" value="InterPro"/>
</dbReference>
<organism evidence="8">
    <name type="scientific">bioreactor metagenome</name>
    <dbReference type="NCBI Taxonomy" id="1076179"/>
    <lineage>
        <taxon>unclassified sequences</taxon>
        <taxon>metagenomes</taxon>
        <taxon>ecological metagenomes</taxon>
    </lineage>
</organism>